<dbReference type="InterPro" id="IPR036179">
    <property type="entry name" value="Ig-like_dom_sf"/>
</dbReference>
<keyword evidence="2" id="KW-0393">Immunoglobulin domain</keyword>
<accession>A0A170US14</accession>
<dbReference type="SUPFAM" id="SSF48726">
    <property type="entry name" value="Immunoglobulin"/>
    <property type="match status" value="1"/>
</dbReference>
<dbReference type="InterPro" id="IPR013783">
    <property type="entry name" value="Ig-like_fold"/>
</dbReference>
<feature type="compositionally biased region" description="Basic and acidic residues" evidence="3">
    <location>
        <begin position="1"/>
        <end position="14"/>
    </location>
</feature>
<reference evidence="5" key="1">
    <citation type="submission" date="2016-04" db="EMBL/GenBank/DDBJ databases">
        <authorList>
            <person name="Calderon-Fernandez G.M.Sr."/>
        </authorList>
    </citation>
    <scope>NUCLEOTIDE SEQUENCE</scope>
    <source>
        <strain evidence="5">Int1</strain>
        <tissue evidence="5">Integument</tissue>
    </source>
</reference>
<sequence>MRRSQETREQRSTEQRVSTQVTSQVQGMVFQEGMLSQTFPTDGAPPVFEKVFSNARFAQGGNALFEGRVTGKPRPVVSWTRKGAPLLGSNKHRLKYEEQTGNVSLLISQIGPGDEGEYTCTARNQFRGSNVLRIHSTRRTSNAAATRI</sequence>
<dbReference type="SMART" id="SM00409">
    <property type="entry name" value="IG"/>
    <property type="match status" value="1"/>
</dbReference>
<protein>
    <submittedName>
        <fullName evidence="5">Titin isoform x1</fullName>
    </submittedName>
</protein>
<dbReference type="FunFam" id="2.60.40.10:FF:000032">
    <property type="entry name" value="palladin isoform X1"/>
    <property type="match status" value="1"/>
</dbReference>
<feature type="domain" description="Ig-like" evidence="4">
    <location>
        <begin position="45"/>
        <end position="141"/>
    </location>
</feature>
<dbReference type="PROSITE" id="PS50835">
    <property type="entry name" value="IG_LIKE"/>
    <property type="match status" value="1"/>
</dbReference>
<reference evidence="5" key="2">
    <citation type="journal article" date="2017" name="J. Med. Entomol.">
        <title>Transcriptome Analysis of the Triatoma infestans (Hemiptera: Reduviidae) Integument.</title>
        <authorList>
            <person name="Calderon-Fernandez G.M."/>
            <person name="Moriconi D.E."/>
            <person name="Dulbecco A.B."/>
            <person name="Juarez M.P."/>
        </authorList>
    </citation>
    <scope>NUCLEOTIDE SEQUENCE</scope>
    <source>
        <strain evidence="5">Int1</strain>
        <tissue evidence="5">Integument</tissue>
    </source>
</reference>
<dbReference type="Gene3D" id="2.60.40.10">
    <property type="entry name" value="Immunoglobulins"/>
    <property type="match status" value="1"/>
</dbReference>
<feature type="non-terminal residue" evidence="5">
    <location>
        <position position="148"/>
    </location>
</feature>
<dbReference type="InterPro" id="IPR003598">
    <property type="entry name" value="Ig_sub2"/>
</dbReference>
<name>A0A170US14_TRIIF</name>
<proteinExistence type="predicted"/>
<dbReference type="InterPro" id="IPR003599">
    <property type="entry name" value="Ig_sub"/>
</dbReference>
<evidence type="ECO:0000256" key="1">
    <source>
        <dbReference type="ARBA" id="ARBA00023157"/>
    </source>
</evidence>
<evidence type="ECO:0000313" key="5">
    <source>
        <dbReference type="EMBL" id="JAR96064.1"/>
    </source>
</evidence>
<dbReference type="PANTHER" id="PTHR47633">
    <property type="entry name" value="IMMUNOGLOBULIN"/>
    <property type="match status" value="1"/>
</dbReference>
<evidence type="ECO:0000259" key="4">
    <source>
        <dbReference type="PROSITE" id="PS50835"/>
    </source>
</evidence>
<organism evidence="5">
    <name type="scientific">Triatoma infestans</name>
    <name type="common">Assassin bug</name>
    <dbReference type="NCBI Taxonomy" id="30076"/>
    <lineage>
        <taxon>Eukaryota</taxon>
        <taxon>Metazoa</taxon>
        <taxon>Ecdysozoa</taxon>
        <taxon>Arthropoda</taxon>
        <taxon>Hexapoda</taxon>
        <taxon>Insecta</taxon>
        <taxon>Pterygota</taxon>
        <taxon>Neoptera</taxon>
        <taxon>Paraneoptera</taxon>
        <taxon>Hemiptera</taxon>
        <taxon>Heteroptera</taxon>
        <taxon>Panheteroptera</taxon>
        <taxon>Cimicomorpha</taxon>
        <taxon>Reduviidae</taxon>
        <taxon>Triatominae</taxon>
        <taxon>Triatoma</taxon>
    </lineage>
</organism>
<feature type="region of interest" description="Disordered" evidence="3">
    <location>
        <begin position="1"/>
        <end position="20"/>
    </location>
</feature>
<evidence type="ECO:0000256" key="3">
    <source>
        <dbReference type="SAM" id="MobiDB-lite"/>
    </source>
</evidence>
<evidence type="ECO:0000256" key="2">
    <source>
        <dbReference type="ARBA" id="ARBA00023319"/>
    </source>
</evidence>
<dbReference type="Pfam" id="PF07679">
    <property type="entry name" value="I-set"/>
    <property type="match status" value="1"/>
</dbReference>
<dbReference type="SMART" id="SM00408">
    <property type="entry name" value="IGc2"/>
    <property type="match status" value="1"/>
</dbReference>
<dbReference type="EMBL" id="GEMB01007313">
    <property type="protein sequence ID" value="JAR96064.1"/>
    <property type="molecule type" value="Transcribed_RNA"/>
</dbReference>
<dbReference type="AlphaFoldDB" id="A0A170US14"/>
<keyword evidence="1" id="KW-1015">Disulfide bond</keyword>
<dbReference type="PANTHER" id="PTHR47633:SF4">
    <property type="entry name" value="MYOPALLADIN ISOFORM X1"/>
    <property type="match status" value="1"/>
</dbReference>
<dbReference type="InterPro" id="IPR013098">
    <property type="entry name" value="Ig_I-set"/>
</dbReference>
<dbReference type="InterPro" id="IPR007110">
    <property type="entry name" value="Ig-like_dom"/>
</dbReference>